<feature type="compositionally biased region" description="Polar residues" evidence="1">
    <location>
        <begin position="995"/>
        <end position="1007"/>
    </location>
</feature>
<dbReference type="SUPFAM" id="SSF53098">
    <property type="entry name" value="Ribonuclease H-like"/>
    <property type="match status" value="1"/>
</dbReference>
<feature type="region of interest" description="Disordered" evidence="1">
    <location>
        <begin position="1172"/>
        <end position="1197"/>
    </location>
</feature>
<dbReference type="GO" id="GO:0042752">
    <property type="term" value="P:regulation of circadian rhythm"/>
    <property type="evidence" value="ECO:0007669"/>
    <property type="project" value="InterPro"/>
</dbReference>
<dbReference type="Pfam" id="PF13456">
    <property type="entry name" value="RVT_3"/>
    <property type="match status" value="1"/>
</dbReference>
<dbReference type="GO" id="GO:0003676">
    <property type="term" value="F:nucleic acid binding"/>
    <property type="evidence" value="ECO:0007669"/>
    <property type="project" value="InterPro"/>
</dbReference>
<feature type="compositionally biased region" description="Low complexity" evidence="1">
    <location>
        <begin position="1100"/>
        <end position="1111"/>
    </location>
</feature>
<dbReference type="EMBL" id="JAAIUW010000008">
    <property type="protein sequence ID" value="KAF7818326.1"/>
    <property type="molecule type" value="Genomic_DNA"/>
</dbReference>
<gene>
    <name evidence="3" type="ORF">G2W53_023781</name>
</gene>
<keyword evidence="4" id="KW-1185">Reference proteome</keyword>
<evidence type="ECO:0000313" key="3">
    <source>
        <dbReference type="EMBL" id="KAF7818326.1"/>
    </source>
</evidence>
<feature type="compositionally biased region" description="Polar residues" evidence="1">
    <location>
        <begin position="850"/>
        <end position="893"/>
    </location>
</feature>
<feature type="region of interest" description="Disordered" evidence="1">
    <location>
        <begin position="674"/>
        <end position="706"/>
    </location>
</feature>
<feature type="compositionally biased region" description="Low complexity" evidence="1">
    <location>
        <begin position="256"/>
        <end position="267"/>
    </location>
</feature>
<feature type="region of interest" description="Disordered" evidence="1">
    <location>
        <begin position="1020"/>
        <end position="1118"/>
    </location>
</feature>
<sequence>MDRTREARRLSTPTTTHKFPRRRYRTIGLKDSSEEGQVELPETVRLRAVVSKRDRNQDRDSSNKTKRRRGFPREEADQSTEESVGNEQDYELQDVGVSHIHSPTTASALSDQNHPRGFPSARPSSPPWKITDGVMGVTVPRKARSASTKRSHDSWLSTSGGEDQNFRHHSNSSGRHSVEVASPSTSNVSLKKKMKANGPKTRLPKTTKSSSSTQEDIEFEIAEVLYGLMTSKDQESSQKLEPNGGQADKKKVGDYNSSTLGSTNSTSKLVKTESSQPANVETFSHELAKISGINDDNSTGCETKSSEASKEEIKKDKLVSSARCGVTYGSDSFRGESPSPSKLDVDQEGSAATKVVVAVPPDANSQREEKFKIDLMAPPPMVLSPEMDDLSKGNFTSELRDLVLEVELKTENNIKTEDKVGLNKNAPEEIRETWVDTYKEKQDILKIDLEMPNKDIDCLTRDKLEEMDKNQGLPHKLTDPKVEKIDKSIPVSLLTTVPAWSSILSPSLGYVPPPQTVKIDKTTGLSLTPQQANFALSPPQSKRCATHHYIARNIFLHQQFMRMNHIRPAAIGSDSLCGANPNNINSVPTSETMVDGHQSQKKFPSVNLNASQAKKELTALGIPGLHPNKSPDATNSLDSTQKKQQGPYPASTCNVMNGSAFLCSLGQHQTTSITGKTSQAKGLNSTSSAPSSNKSNSSSTGSQGTSSALPAVAATMSFSYPNLAANDAPYVTIVQNNGYSFPFSTPQGATASMRGASPAPAAHVLNGPFYSSQIYHPFQHPQPHPHSQAFVQPSFLNTSTSISSSLSHKQPRGAQVNGSSILSSTTKQLQQSQKQSTSQSNPRKLETKTSGENATSVASQTSYSQKNVHGQNFTIPVQPVNLSFRPSTTSDSVGGNHGNFGDKKQQASKGGVDLVPSQAFGISFAAFNGTGVPSNLSFSSMTQSPVIFHSLPNVAWQGYHSAGTSHSTQQKSYSMPVGKNGGNSARHDDEKKVNSGKSSTNGPTTLVFDNSSKNLSFALSPTHGSWPSHSVSSPAITTNAPLSSNTSSSQQLLQLQKQHNVQQQPPSLANTRYKASTSTTSASKFVNNPSVFSQTFSQCNNSNPSPHSKSSGRTSDSQVLHTPVITATASTIKNVSQEQGRVLQGHTHTQISFGGNYKSSLHSQGQHQLNNNQHTTFASTPNGSKPKPNSQGSKIGSSINNLQTQQAENSSVGSVNGNHIGLEQSHLKWHSWTVMLGGAYSPSGVKHGIANWSVLIASPEEVEGDFDVEVEHSNAGCGGIIRDHKGEWIGGFTSHIGSCSALDAEFWGILKGLAFTKKKGLNSIMVECDSKEAITLIDKAKSSGFSFNQFINRIIMLASDIGRVTFLHNFREANTCADWLAKFSLSSNVGLVKLVDPPSDLMRFIARDKLGITTCRVGPV</sequence>
<feature type="region of interest" description="Disordered" evidence="1">
    <location>
        <begin position="621"/>
        <end position="651"/>
    </location>
</feature>
<dbReference type="Gene3D" id="3.30.420.10">
    <property type="entry name" value="Ribonuclease H-like superfamily/Ribonuclease H"/>
    <property type="match status" value="1"/>
</dbReference>
<dbReference type="InterPro" id="IPR002156">
    <property type="entry name" value="RNaseH_domain"/>
</dbReference>
<feature type="region of interest" description="Disordered" evidence="1">
    <location>
        <begin position="800"/>
        <end position="911"/>
    </location>
</feature>
<feature type="region of interest" description="Disordered" evidence="1">
    <location>
        <begin position="232"/>
        <end position="278"/>
    </location>
</feature>
<organism evidence="3 4">
    <name type="scientific">Senna tora</name>
    <dbReference type="NCBI Taxonomy" id="362788"/>
    <lineage>
        <taxon>Eukaryota</taxon>
        <taxon>Viridiplantae</taxon>
        <taxon>Streptophyta</taxon>
        <taxon>Embryophyta</taxon>
        <taxon>Tracheophyta</taxon>
        <taxon>Spermatophyta</taxon>
        <taxon>Magnoliopsida</taxon>
        <taxon>eudicotyledons</taxon>
        <taxon>Gunneridae</taxon>
        <taxon>Pentapetalae</taxon>
        <taxon>rosids</taxon>
        <taxon>fabids</taxon>
        <taxon>Fabales</taxon>
        <taxon>Fabaceae</taxon>
        <taxon>Caesalpinioideae</taxon>
        <taxon>Cassia clade</taxon>
        <taxon>Senna</taxon>
    </lineage>
</organism>
<comment type="caution">
    <text evidence="3">The sequence shown here is derived from an EMBL/GenBank/DDBJ whole genome shotgun (WGS) entry which is preliminary data.</text>
</comment>
<dbReference type="InterPro" id="IPR044730">
    <property type="entry name" value="RNase_H-like_dom_plant"/>
</dbReference>
<feature type="compositionally biased region" description="Low complexity" evidence="1">
    <location>
        <begin position="819"/>
        <end position="840"/>
    </location>
</feature>
<name>A0A834TC10_9FABA</name>
<feature type="compositionally biased region" description="Polar residues" evidence="1">
    <location>
        <begin position="631"/>
        <end position="644"/>
    </location>
</feature>
<feature type="domain" description="RNase H type-1" evidence="2">
    <location>
        <begin position="1266"/>
        <end position="1383"/>
    </location>
</feature>
<accession>A0A834TC10</accession>
<evidence type="ECO:0000313" key="4">
    <source>
        <dbReference type="Proteomes" id="UP000634136"/>
    </source>
</evidence>
<feature type="compositionally biased region" description="Polar residues" evidence="1">
    <location>
        <begin position="1020"/>
        <end position="1036"/>
    </location>
</feature>
<feature type="compositionally biased region" description="Polar residues" evidence="1">
    <location>
        <begin position="204"/>
        <end position="214"/>
    </location>
</feature>
<dbReference type="GO" id="GO:0004523">
    <property type="term" value="F:RNA-DNA hybrid ribonuclease activity"/>
    <property type="evidence" value="ECO:0007669"/>
    <property type="project" value="InterPro"/>
</dbReference>
<feature type="region of interest" description="Disordered" evidence="1">
    <location>
        <begin position="105"/>
        <end position="215"/>
    </location>
</feature>
<proteinExistence type="predicted"/>
<dbReference type="InterPro" id="IPR039317">
    <property type="entry name" value="TIC"/>
</dbReference>
<dbReference type="GO" id="GO:0005634">
    <property type="term" value="C:nucleus"/>
    <property type="evidence" value="ECO:0007669"/>
    <property type="project" value="TreeGrafter"/>
</dbReference>
<feature type="compositionally biased region" description="Low complexity" evidence="1">
    <location>
        <begin position="1037"/>
        <end position="1067"/>
    </location>
</feature>
<feature type="compositionally biased region" description="Basic and acidic residues" evidence="1">
    <location>
        <begin position="51"/>
        <end position="63"/>
    </location>
</feature>
<dbReference type="OrthoDB" id="784889at2759"/>
<protein>
    <submittedName>
        <fullName evidence="3">Protein TIME FOR COFFEE-like isoform X1</fullName>
    </submittedName>
</protein>
<reference evidence="3" key="1">
    <citation type="submission" date="2020-09" db="EMBL/GenBank/DDBJ databases">
        <title>Genome-Enabled Discovery of Anthraquinone Biosynthesis in Senna tora.</title>
        <authorList>
            <person name="Kang S.-H."/>
            <person name="Pandey R.P."/>
            <person name="Lee C.-M."/>
            <person name="Sim J.-S."/>
            <person name="Jeong J.-T."/>
            <person name="Choi B.-S."/>
            <person name="Jung M."/>
            <person name="Ginzburg D."/>
            <person name="Zhao K."/>
            <person name="Won S.Y."/>
            <person name="Oh T.-J."/>
            <person name="Yu Y."/>
            <person name="Kim N.-H."/>
            <person name="Lee O.R."/>
            <person name="Lee T.-H."/>
            <person name="Bashyal P."/>
            <person name="Kim T.-S."/>
            <person name="Lee W.-H."/>
            <person name="Kawkins C."/>
            <person name="Kim C.-K."/>
            <person name="Kim J.S."/>
            <person name="Ahn B.O."/>
            <person name="Rhee S.Y."/>
            <person name="Sohng J.K."/>
        </authorList>
    </citation>
    <scope>NUCLEOTIDE SEQUENCE</scope>
    <source>
        <tissue evidence="3">Leaf</tissue>
    </source>
</reference>
<dbReference type="CDD" id="cd06222">
    <property type="entry name" value="RNase_H_like"/>
    <property type="match status" value="1"/>
</dbReference>
<dbReference type="InterPro" id="IPR012337">
    <property type="entry name" value="RNaseH-like_sf"/>
</dbReference>
<dbReference type="PANTHER" id="PTHR34798:SF1">
    <property type="entry name" value="TIC-LIKE PROTEIN"/>
    <property type="match status" value="1"/>
</dbReference>
<feature type="region of interest" description="Disordered" evidence="1">
    <location>
        <begin position="960"/>
        <end position="1007"/>
    </location>
</feature>
<feature type="compositionally biased region" description="Polar residues" evidence="1">
    <location>
        <begin position="962"/>
        <end position="973"/>
    </location>
</feature>
<feature type="compositionally biased region" description="Low complexity" evidence="1">
    <location>
        <begin position="682"/>
        <end position="706"/>
    </location>
</feature>
<feature type="compositionally biased region" description="Polar residues" evidence="1">
    <location>
        <begin position="268"/>
        <end position="278"/>
    </location>
</feature>
<dbReference type="Proteomes" id="UP000634136">
    <property type="component" value="Unassembled WGS sequence"/>
</dbReference>
<dbReference type="InterPro" id="IPR036397">
    <property type="entry name" value="RNaseH_sf"/>
</dbReference>
<evidence type="ECO:0000256" key="1">
    <source>
        <dbReference type="SAM" id="MobiDB-lite"/>
    </source>
</evidence>
<evidence type="ECO:0000259" key="2">
    <source>
        <dbReference type="Pfam" id="PF13456"/>
    </source>
</evidence>
<feature type="region of interest" description="Disordered" evidence="1">
    <location>
        <begin position="1"/>
        <end position="88"/>
    </location>
</feature>
<dbReference type="PANTHER" id="PTHR34798">
    <property type="entry name" value="PROTEIN TIME FOR COFFEE"/>
    <property type="match status" value="1"/>
</dbReference>
<feature type="compositionally biased region" description="Polar residues" evidence="1">
    <location>
        <begin position="1084"/>
        <end position="1099"/>
    </location>
</feature>